<dbReference type="GO" id="GO:0031901">
    <property type="term" value="C:early endosome membrane"/>
    <property type="evidence" value="ECO:0007669"/>
    <property type="project" value="TreeGrafter"/>
</dbReference>
<feature type="compositionally biased region" description="Low complexity" evidence="5">
    <location>
        <begin position="104"/>
        <end position="118"/>
    </location>
</feature>
<evidence type="ECO:0000256" key="4">
    <source>
        <dbReference type="PROSITE-ProRule" id="PRU00091"/>
    </source>
</evidence>
<proteinExistence type="predicted"/>
<feature type="region of interest" description="Disordered" evidence="5">
    <location>
        <begin position="157"/>
        <end position="177"/>
    </location>
</feature>
<evidence type="ECO:0000259" key="6">
    <source>
        <dbReference type="PROSITE" id="PS50178"/>
    </source>
</evidence>
<evidence type="ECO:0000256" key="3">
    <source>
        <dbReference type="ARBA" id="ARBA00022833"/>
    </source>
</evidence>
<evidence type="ECO:0000256" key="1">
    <source>
        <dbReference type="ARBA" id="ARBA00022723"/>
    </source>
</evidence>
<dbReference type="SUPFAM" id="SSF57903">
    <property type="entry name" value="FYVE/PHD zinc finger"/>
    <property type="match status" value="1"/>
</dbReference>
<dbReference type="GO" id="GO:0016197">
    <property type="term" value="P:endosomal transport"/>
    <property type="evidence" value="ECO:0007669"/>
    <property type="project" value="TreeGrafter"/>
</dbReference>
<dbReference type="GO" id="GO:0008270">
    <property type="term" value="F:zinc ion binding"/>
    <property type="evidence" value="ECO:0007669"/>
    <property type="project" value="UniProtKB-KW"/>
</dbReference>
<dbReference type="HOGENOM" id="CLU_754582_0_0_1"/>
<feature type="domain" description="FYVE-type" evidence="6">
    <location>
        <begin position="257"/>
        <end position="322"/>
    </location>
</feature>
<evidence type="ECO:0000256" key="5">
    <source>
        <dbReference type="SAM" id="MobiDB-lite"/>
    </source>
</evidence>
<feature type="region of interest" description="Disordered" evidence="5">
    <location>
        <begin position="1"/>
        <end position="53"/>
    </location>
</feature>
<dbReference type="OrthoDB" id="10018316at2759"/>
<dbReference type="STRING" id="1382522.W6MF73"/>
<evidence type="ECO:0000256" key="2">
    <source>
        <dbReference type="ARBA" id="ARBA00022771"/>
    </source>
</evidence>
<feature type="compositionally biased region" description="Basic and acidic residues" evidence="5">
    <location>
        <begin position="159"/>
        <end position="177"/>
    </location>
</feature>
<feature type="compositionally biased region" description="Polar residues" evidence="5">
    <location>
        <begin position="22"/>
        <end position="53"/>
    </location>
</feature>
<feature type="compositionally biased region" description="Polar residues" evidence="5">
    <location>
        <begin position="82"/>
        <end position="103"/>
    </location>
</feature>
<feature type="region of interest" description="Disordered" evidence="5">
    <location>
        <begin position="81"/>
        <end position="125"/>
    </location>
</feature>
<dbReference type="AlphaFoldDB" id="W6MF73"/>
<keyword evidence="1" id="KW-0479">Metal-binding</keyword>
<dbReference type="PANTHER" id="PTHR46319">
    <property type="entry name" value="ZINC FINGER FYVE DOMAIN-CONTAINING PROTEIN"/>
    <property type="match status" value="1"/>
</dbReference>
<dbReference type="PANTHER" id="PTHR46319:SF3">
    <property type="entry name" value="ZINC FINGER FYVE DOMAIN-CONTAINING PROTEIN"/>
    <property type="match status" value="1"/>
</dbReference>
<dbReference type="InterPro" id="IPR000306">
    <property type="entry name" value="Znf_FYVE"/>
</dbReference>
<dbReference type="InterPro" id="IPR017455">
    <property type="entry name" value="Znf_FYVE-rel"/>
</dbReference>
<dbReference type="Pfam" id="PF01363">
    <property type="entry name" value="FYVE"/>
    <property type="match status" value="1"/>
</dbReference>
<dbReference type="GO" id="GO:0032266">
    <property type="term" value="F:phosphatidylinositol-3-phosphate binding"/>
    <property type="evidence" value="ECO:0007669"/>
    <property type="project" value="UniProtKB-ARBA"/>
</dbReference>
<name>W6MF73_9ASCO</name>
<accession>W6MF73</accession>
<dbReference type="Gene3D" id="3.30.40.10">
    <property type="entry name" value="Zinc/RING finger domain, C3HC4 (zinc finger)"/>
    <property type="match status" value="1"/>
</dbReference>
<dbReference type="InterPro" id="IPR013083">
    <property type="entry name" value="Znf_RING/FYVE/PHD"/>
</dbReference>
<gene>
    <name evidence="7" type="ORF">KUCA_T00000310001</name>
</gene>
<dbReference type="InterPro" id="IPR011011">
    <property type="entry name" value="Znf_FYVE_PHD"/>
</dbReference>
<protein>
    <recommendedName>
        <fullName evidence="6">FYVE-type domain-containing protein</fullName>
    </recommendedName>
</protein>
<reference evidence="7" key="2">
    <citation type="submission" date="2014-02" db="EMBL/GenBank/DDBJ databases">
        <title>Complete DNA sequence of /Kuraishia capsulata/ illustrates novel genomic features among budding yeasts (/Saccharomycotina/).</title>
        <authorList>
            <person name="Morales L."/>
            <person name="Noel B."/>
            <person name="Porcel B."/>
            <person name="Marcet-Houben M."/>
            <person name="Hullo M-F."/>
            <person name="Sacerdot C."/>
            <person name="Tekaia F."/>
            <person name="Leh-Louis V."/>
            <person name="Despons L."/>
            <person name="Khanna V."/>
            <person name="Aury J-M."/>
            <person name="Barbe V."/>
            <person name="Couloux A."/>
            <person name="Labadie K."/>
            <person name="Pelletier E."/>
            <person name="Souciet J-L."/>
            <person name="Boekhout T."/>
            <person name="Gabaldon T."/>
            <person name="Wincker P."/>
            <person name="Dujon B."/>
        </authorList>
    </citation>
    <scope>NUCLEOTIDE SEQUENCE</scope>
    <source>
        <strain evidence="7">CBS 1993</strain>
    </source>
</reference>
<sequence>MSEQTEVMGDSLSFLKQPIRSRMTSTHSAISNVQPDHSTTASPEDSRAQQQQSIVNKYRGVVIEEVSVDLDYDERIRAPRMTLQQLLPDTTETPPSRPLSGSISNTSGTESRTGSSGSQDTKVYLPASFDLRRRYSTENYSPRQQPQLAQTLAALETNRTSDERGERHQPAKSDPRERMNVMGPLKQINEPKTPNYVPAVLRPPTKANYTMSSSRSQSIECESDVDSNELQRFVTTLSQRSAEADNVEPTHNHWVPNAKRVYCGGCSAKFSILVRRHHCRRCGEIFCSSCLGTRAALNLMAKFDLVHGVMCRVCPGCFSSWETFLKRKYSDGDSGITYEEEPMIANLRSEERAKEEARTRMNSVGMPTDWTWSSF</sequence>
<organism evidence="7 8">
    <name type="scientific">Kuraishia capsulata CBS 1993</name>
    <dbReference type="NCBI Taxonomy" id="1382522"/>
    <lineage>
        <taxon>Eukaryota</taxon>
        <taxon>Fungi</taxon>
        <taxon>Dikarya</taxon>
        <taxon>Ascomycota</taxon>
        <taxon>Saccharomycotina</taxon>
        <taxon>Pichiomycetes</taxon>
        <taxon>Pichiales</taxon>
        <taxon>Pichiaceae</taxon>
        <taxon>Kuraishia</taxon>
    </lineage>
</organism>
<reference evidence="7" key="1">
    <citation type="submission" date="2013-12" db="EMBL/GenBank/DDBJ databases">
        <authorList>
            <person name="Genoscope - CEA"/>
        </authorList>
    </citation>
    <scope>NUCLEOTIDE SEQUENCE</scope>
    <source>
        <strain evidence="7">CBS 1993</strain>
    </source>
</reference>
<evidence type="ECO:0000313" key="8">
    <source>
        <dbReference type="Proteomes" id="UP000019384"/>
    </source>
</evidence>
<dbReference type="Proteomes" id="UP000019384">
    <property type="component" value="Unassembled WGS sequence"/>
</dbReference>
<keyword evidence="3" id="KW-0862">Zinc</keyword>
<evidence type="ECO:0000313" key="7">
    <source>
        <dbReference type="EMBL" id="CDK24349.1"/>
    </source>
</evidence>
<keyword evidence="2 4" id="KW-0863">Zinc-finger</keyword>
<dbReference type="CDD" id="cd15760">
    <property type="entry name" value="FYVE_scVPS27p_like"/>
    <property type="match status" value="1"/>
</dbReference>
<keyword evidence="8" id="KW-1185">Reference proteome</keyword>
<dbReference type="EMBL" id="HG793125">
    <property type="protein sequence ID" value="CDK24349.1"/>
    <property type="molecule type" value="Genomic_DNA"/>
</dbReference>
<dbReference type="GeneID" id="34517754"/>
<dbReference type="SMART" id="SM00064">
    <property type="entry name" value="FYVE"/>
    <property type="match status" value="1"/>
</dbReference>
<dbReference type="RefSeq" id="XP_022456366.1">
    <property type="nucleotide sequence ID" value="XM_022604838.1"/>
</dbReference>
<dbReference type="PROSITE" id="PS50178">
    <property type="entry name" value="ZF_FYVE"/>
    <property type="match status" value="1"/>
</dbReference>